<dbReference type="Pfam" id="PF02599">
    <property type="entry name" value="CsrA"/>
    <property type="match status" value="1"/>
</dbReference>
<dbReference type="EMBL" id="DSVQ01000012">
    <property type="protein sequence ID" value="HGT38862.1"/>
    <property type="molecule type" value="Genomic_DNA"/>
</dbReference>
<protein>
    <submittedName>
        <fullName evidence="1">Carbon storage regulator</fullName>
    </submittedName>
</protein>
<dbReference type="GO" id="GO:0006402">
    <property type="term" value="P:mRNA catabolic process"/>
    <property type="evidence" value="ECO:0007669"/>
    <property type="project" value="InterPro"/>
</dbReference>
<evidence type="ECO:0000313" key="1">
    <source>
        <dbReference type="EMBL" id="HGT38862.1"/>
    </source>
</evidence>
<name>A0A7C4LJR7_9PLAN</name>
<dbReference type="AlphaFoldDB" id="A0A7C4LJR7"/>
<reference evidence="1" key="1">
    <citation type="journal article" date="2020" name="mSystems">
        <title>Genome- and Community-Level Interaction Insights into Carbon Utilization and Element Cycling Functions of Hydrothermarchaeota in Hydrothermal Sediment.</title>
        <authorList>
            <person name="Zhou Z."/>
            <person name="Liu Y."/>
            <person name="Xu W."/>
            <person name="Pan J."/>
            <person name="Luo Z.H."/>
            <person name="Li M."/>
        </authorList>
    </citation>
    <scope>NUCLEOTIDE SEQUENCE [LARGE SCALE GENOMIC DNA]</scope>
    <source>
        <strain evidence="1">SpSt-508</strain>
    </source>
</reference>
<comment type="caution">
    <text evidence="1">The sequence shown here is derived from an EMBL/GenBank/DDBJ whole genome shotgun (WGS) entry which is preliminary data.</text>
</comment>
<dbReference type="InterPro" id="IPR003751">
    <property type="entry name" value="CsrA"/>
</dbReference>
<dbReference type="SUPFAM" id="SSF117130">
    <property type="entry name" value="CsrA-like"/>
    <property type="match status" value="1"/>
</dbReference>
<sequence length="74" mass="8356">MYIIQRGINQSLIIGRDMVVTVLEIQPTYVRLGIHDPNSVPAYRVETLYFDQGEADDEQPVDCFDSAEFACAAF</sequence>
<dbReference type="InterPro" id="IPR036107">
    <property type="entry name" value="CsrA_sf"/>
</dbReference>
<accession>A0A7C4LJR7</accession>
<dbReference type="Gene3D" id="2.60.40.4380">
    <property type="entry name" value="Translational regulator CsrA"/>
    <property type="match status" value="1"/>
</dbReference>
<proteinExistence type="predicted"/>
<gene>
    <name evidence="1" type="ORF">ENS64_06300</name>
</gene>
<organism evidence="1">
    <name type="scientific">Schlesneria paludicola</name>
    <dbReference type="NCBI Taxonomy" id="360056"/>
    <lineage>
        <taxon>Bacteria</taxon>
        <taxon>Pseudomonadati</taxon>
        <taxon>Planctomycetota</taxon>
        <taxon>Planctomycetia</taxon>
        <taxon>Planctomycetales</taxon>
        <taxon>Planctomycetaceae</taxon>
        <taxon>Schlesneria</taxon>
    </lineage>
</organism>
<dbReference type="GO" id="GO:0003723">
    <property type="term" value="F:RNA binding"/>
    <property type="evidence" value="ECO:0007669"/>
    <property type="project" value="InterPro"/>
</dbReference>
<dbReference type="GO" id="GO:0006109">
    <property type="term" value="P:regulation of carbohydrate metabolic process"/>
    <property type="evidence" value="ECO:0007669"/>
    <property type="project" value="InterPro"/>
</dbReference>